<organism evidence="1">
    <name type="scientific">marine sediment metagenome</name>
    <dbReference type="NCBI Taxonomy" id="412755"/>
    <lineage>
        <taxon>unclassified sequences</taxon>
        <taxon>metagenomes</taxon>
        <taxon>ecological metagenomes</taxon>
    </lineage>
</organism>
<evidence type="ECO:0008006" key="2">
    <source>
        <dbReference type="Google" id="ProtNLM"/>
    </source>
</evidence>
<gene>
    <name evidence="1" type="ORF">S03H2_19163</name>
</gene>
<sequence>YDKLRPDDVAEIVIRYPDKRDKLMVSSMLGTSGGSYFSLPRTVLAMRMAGLKRGEIKQITWENPKRFYNLPLD</sequence>
<dbReference type="Gene3D" id="3.20.20.140">
    <property type="entry name" value="Metal-dependent hydrolases"/>
    <property type="match status" value="1"/>
</dbReference>
<accession>X1GQW5</accession>
<feature type="non-terminal residue" evidence="1">
    <location>
        <position position="1"/>
    </location>
</feature>
<evidence type="ECO:0000313" key="1">
    <source>
        <dbReference type="EMBL" id="GAH43969.1"/>
    </source>
</evidence>
<name>X1GQW5_9ZZZZ</name>
<reference evidence="1" key="1">
    <citation type="journal article" date="2014" name="Front. Microbiol.">
        <title>High frequency of phylogenetically diverse reductive dehalogenase-homologous genes in deep subseafloor sedimentary metagenomes.</title>
        <authorList>
            <person name="Kawai M."/>
            <person name="Futagami T."/>
            <person name="Toyoda A."/>
            <person name="Takaki Y."/>
            <person name="Nishi S."/>
            <person name="Hori S."/>
            <person name="Arai W."/>
            <person name="Tsubouchi T."/>
            <person name="Morono Y."/>
            <person name="Uchiyama I."/>
            <person name="Ito T."/>
            <person name="Fujiyama A."/>
            <person name="Inagaki F."/>
            <person name="Takami H."/>
        </authorList>
    </citation>
    <scope>NUCLEOTIDE SEQUENCE</scope>
    <source>
        <strain evidence="1">Expedition CK06-06</strain>
    </source>
</reference>
<comment type="caution">
    <text evidence="1">The sequence shown here is derived from an EMBL/GenBank/DDBJ whole genome shotgun (WGS) entry which is preliminary data.</text>
</comment>
<protein>
    <recommendedName>
        <fullName evidence="2">Amidohydrolase-related domain-containing protein</fullName>
    </recommendedName>
</protein>
<proteinExistence type="predicted"/>
<dbReference type="EMBL" id="BARU01009996">
    <property type="protein sequence ID" value="GAH43969.1"/>
    <property type="molecule type" value="Genomic_DNA"/>
</dbReference>
<dbReference type="AlphaFoldDB" id="X1GQW5"/>